<dbReference type="EMBL" id="AP025226">
    <property type="protein sequence ID" value="BDB98003.1"/>
    <property type="molecule type" value="Genomic_DNA"/>
</dbReference>
<accession>A0AAQ4CQC2</accession>
<gene>
    <name evidence="1" type="ORF">SACC_10200</name>
</gene>
<keyword evidence="2" id="KW-1185">Reference proteome</keyword>
<dbReference type="RefSeq" id="WP_229571954.1">
    <property type="nucleotide sequence ID" value="NZ_AP025226.1"/>
</dbReference>
<evidence type="ECO:0000313" key="2">
    <source>
        <dbReference type="Proteomes" id="UP001319921"/>
    </source>
</evidence>
<dbReference type="AlphaFoldDB" id="A0AAQ4CQC2"/>
<sequence>MISKEPNNTVKNNPKESLSIILKAMQMKSDFLKSVEIKSEDDVKSIFDVIFYAKRQFRDVLEKNGLEKIRTAFEKLKDKNLSYDQRVEAFSSLKSAEHEDIVDMAKEIIHFLEPEKYPLWTRWIWNPTKNSGSVTYILKDNISLKTEEDYFNAISELKEVLSVFGLDTGNYYPTSIFLVYAYVRYVDYATLLAVDRRGGGLYPSHLSTTAMVLGLKPFLKVIQLAHS</sequence>
<proteinExistence type="predicted"/>
<name>A0AAQ4CQC2_9CREN</name>
<dbReference type="Proteomes" id="UP001319921">
    <property type="component" value="Chromosome"/>
</dbReference>
<reference evidence="1 2" key="1">
    <citation type="journal article" date="2022" name="Microbiol. Resour. Announc.">
        <title>Complete Genome Sequence of the Hyperthermophilic and Acidophilic Archaeon Saccharolobus caldissimus Strain HS-3T.</title>
        <authorList>
            <person name="Sakai H.D."/>
            <person name="Kurosawa N."/>
        </authorList>
    </citation>
    <scope>NUCLEOTIDE SEQUENCE [LARGE SCALE GENOMIC DNA]</scope>
    <source>
        <strain evidence="1 2">JCM32116</strain>
    </source>
</reference>
<evidence type="ECO:0000313" key="1">
    <source>
        <dbReference type="EMBL" id="BDB98003.1"/>
    </source>
</evidence>
<dbReference type="GeneID" id="68865765"/>
<organism evidence="1 2">
    <name type="scientific">Saccharolobus caldissimus</name>
    <dbReference type="NCBI Taxonomy" id="1702097"/>
    <lineage>
        <taxon>Archaea</taxon>
        <taxon>Thermoproteota</taxon>
        <taxon>Thermoprotei</taxon>
        <taxon>Sulfolobales</taxon>
        <taxon>Sulfolobaceae</taxon>
        <taxon>Saccharolobus</taxon>
    </lineage>
</organism>
<dbReference type="KEGG" id="scas:SACC_10200"/>
<protein>
    <submittedName>
        <fullName evidence="1">Uncharacterized protein</fullName>
    </submittedName>
</protein>